<protein>
    <recommendedName>
        <fullName evidence="13">Cytochrome P450</fullName>
    </recommendedName>
</protein>
<evidence type="ECO:0008006" key="13">
    <source>
        <dbReference type="Google" id="ProtNLM"/>
    </source>
</evidence>
<keyword evidence="4 8" id="KW-0479">Metal-binding</keyword>
<dbReference type="InterPro" id="IPR036396">
    <property type="entry name" value="Cyt_P450_sf"/>
</dbReference>
<dbReference type="GeneID" id="35605003"/>
<evidence type="ECO:0000256" key="6">
    <source>
        <dbReference type="ARBA" id="ARBA00023004"/>
    </source>
</evidence>
<dbReference type="CDD" id="cd11041">
    <property type="entry name" value="CYP503A1-like"/>
    <property type="match status" value="1"/>
</dbReference>
<evidence type="ECO:0000313" key="11">
    <source>
        <dbReference type="EMBL" id="CZT24228.1"/>
    </source>
</evidence>
<dbReference type="PANTHER" id="PTHR46206">
    <property type="entry name" value="CYTOCHROME P450"/>
    <property type="match status" value="1"/>
</dbReference>
<keyword evidence="10" id="KW-1133">Transmembrane helix</keyword>
<evidence type="ECO:0000256" key="3">
    <source>
        <dbReference type="ARBA" id="ARBA00022617"/>
    </source>
</evidence>
<comment type="similarity">
    <text evidence="2 9">Belongs to the cytochrome P450 family.</text>
</comment>
<keyword evidence="12" id="KW-1185">Reference proteome</keyword>
<dbReference type="InterPro" id="IPR001128">
    <property type="entry name" value="Cyt_P450"/>
</dbReference>
<dbReference type="PRINTS" id="PR00465">
    <property type="entry name" value="EP450IV"/>
</dbReference>
<dbReference type="Pfam" id="PF00067">
    <property type="entry name" value="p450"/>
    <property type="match status" value="1"/>
</dbReference>
<evidence type="ECO:0000256" key="10">
    <source>
        <dbReference type="SAM" id="Phobius"/>
    </source>
</evidence>
<accession>A0A2D3VQ73</accession>
<reference evidence="11 12" key="1">
    <citation type="submission" date="2016-03" db="EMBL/GenBank/DDBJ databases">
        <authorList>
            <person name="Ploux O."/>
        </authorList>
    </citation>
    <scope>NUCLEOTIDE SEQUENCE [LARGE SCALE GENOMIC DNA]</scope>
    <source>
        <strain evidence="11 12">URUG2</strain>
    </source>
</reference>
<feature type="binding site" description="axial binding residue" evidence="8">
    <location>
        <position position="489"/>
    </location>
    <ligand>
        <name>heme</name>
        <dbReference type="ChEBI" id="CHEBI:30413"/>
    </ligand>
    <ligandPart>
        <name>Fe</name>
        <dbReference type="ChEBI" id="CHEBI:18248"/>
    </ligandPart>
</feature>
<dbReference type="Gene3D" id="1.10.630.10">
    <property type="entry name" value="Cytochrome P450"/>
    <property type="match status" value="1"/>
</dbReference>
<dbReference type="PROSITE" id="PS00086">
    <property type="entry name" value="CYTOCHROME_P450"/>
    <property type="match status" value="1"/>
</dbReference>
<gene>
    <name evidence="11" type="ORF">RCC_09946</name>
</gene>
<comment type="cofactor">
    <cofactor evidence="1 8">
        <name>heme</name>
        <dbReference type="ChEBI" id="CHEBI:30413"/>
    </cofactor>
</comment>
<dbReference type="InterPro" id="IPR002403">
    <property type="entry name" value="Cyt_P450_E_grp-IV"/>
</dbReference>
<organism evidence="11 12">
    <name type="scientific">Ramularia collo-cygni</name>
    <dbReference type="NCBI Taxonomy" id="112498"/>
    <lineage>
        <taxon>Eukaryota</taxon>
        <taxon>Fungi</taxon>
        <taxon>Dikarya</taxon>
        <taxon>Ascomycota</taxon>
        <taxon>Pezizomycotina</taxon>
        <taxon>Dothideomycetes</taxon>
        <taxon>Dothideomycetidae</taxon>
        <taxon>Mycosphaerellales</taxon>
        <taxon>Mycosphaerellaceae</taxon>
        <taxon>Ramularia</taxon>
    </lineage>
</organism>
<keyword evidence="10" id="KW-0812">Transmembrane</keyword>
<dbReference type="STRING" id="112498.A0A2D3VQ73"/>
<keyword evidence="3 8" id="KW-0349">Heme</keyword>
<name>A0A2D3VQ73_9PEZI</name>
<dbReference type="InterPro" id="IPR017972">
    <property type="entry name" value="Cyt_P450_CS"/>
</dbReference>
<feature type="transmembrane region" description="Helical" evidence="10">
    <location>
        <begin position="12"/>
        <end position="32"/>
    </location>
</feature>
<evidence type="ECO:0000256" key="8">
    <source>
        <dbReference type="PIRSR" id="PIRSR602403-1"/>
    </source>
</evidence>
<dbReference type="SUPFAM" id="SSF48264">
    <property type="entry name" value="Cytochrome P450"/>
    <property type="match status" value="1"/>
</dbReference>
<sequence length="542" mass="60763">MSATFDLPNVVPTIGALVLFYITFSTFILPSFSAKHKFWKSQPWVGQSNQWFSGLRAQIRTIKDTRSLIFEGYEKYGKNNKLFILPQLLQEPLIILPSSMIPEINAMPDSRIDIEIPIEATLSIDRLIYPGIGSGLSVHFGIVRRQLTRRLATMTSAIHTELVMAMEREFPVTRQRDHRAVKVYPAIMKIVSQAANRAFCGVEVCRNPVFIKSSCDYAVAIFTLGGIMKMIPKSLHAPVHWTFKGMISRPLAACTKILIPVIHERLRHMQDPELLKSWERPYDALQWLLDEILEQSVTDPSLLNEHTIALRILNWNMASIHSTAITFTNTVLDLYSSPNAEESIASLREECERVLAAHGGIWTKDAVNDLIRVDSAIRESMRYSSILETVTVRLVNDPAGVTLSDGTHLPHGILIAFSQNLLHEDPRFYPKDTNSYNPFRFSAPRETYLAQASESGDPVKLAKVLEAKNEALIAAGPDFLGFGAGRHACPGRFFAAQEMKLALAHMLLSYDIKIEGGRPESNAINGFAVPSEEAEILIRLRE</sequence>
<keyword evidence="5 9" id="KW-0560">Oxidoreductase</keyword>
<dbReference type="GO" id="GO:0005506">
    <property type="term" value="F:iron ion binding"/>
    <property type="evidence" value="ECO:0007669"/>
    <property type="project" value="InterPro"/>
</dbReference>
<dbReference type="GO" id="GO:0004497">
    <property type="term" value="F:monooxygenase activity"/>
    <property type="evidence" value="ECO:0007669"/>
    <property type="project" value="UniProtKB-KW"/>
</dbReference>
<evidence type="ECO:0000256" key="4">
    <source>
        <dbReference type="ARBA" id="ARBA00022723"/>
    </source>
</evidence>
<dbReference type="RefSeq" id="XP_023630952.1">
    <property type="nucleotide sequence ID" value="XM_023775184.1"/>
</dbReference>
<evidence type="ECO:0000256" key="5">
    <source>
        <dbReference type="ARBA" id="ARBA00023002"/>
    </source>
</evidence>
<proteinExistence type="inferred from homology"/>
<dbReference type="AlphaFoldDB" id="A0A2D3VQ73"/>
<evidence type="ECO:0000256" key="2">
    <source>
        <dbReference type="ARBA" id="ARBA00010617"/>
    </source>
</evidence>
<dbReference type="EMBL" id="FJUY01000020">
    <property type="protein sequence ID" value="CZT24228.1"/>
    <property type="molecule type" value="Genomic_DNA"/>
</dbReference>
<evidence type="ECO:0000256" key="1">
    <source>
        <dbReference type="ARBA" id="ARBA00001971"/>
    </source>
</evidence>
<dbReference type="GO" id="GO:0016705">
    <property type="term" value="F:oxidoreductase activity, acting on paired donors, with incorporation or reduction of molecular oxygen"/>
    <property type="evidence" value="ECO:0007669"/>
    <property type="project" value="InterPro"/>
</dbReference>
<keyword evidence="6 8" id="KW-0408">Iron</keyword>
<keyword evidence="7 9" id="KW-0503">Monooxygenase</keyword>
<evidence type="ECO:0000313" key="12">
    <source>
        <dbReference type="Proteomes" id="UP000225277"/>
    </source>
</evidence>
<dbReference type="OrthoDB" id="1844152at2759"/>
<keyword evidence="10" id="KW-0472">Membrane</keyword>
<dbReference type="Proteomes" id="UP000225277">
    <property type="component" value="Unassembled WGS sequence"/>
</dbReference>
<dbReference type="PANTHER" id="PTHR46206:SF1">
    <property type="entry name" value="P450, PUTATIVE (EUROFUNG)-RELATED"/>
    <property type="match status" value="1"/>
</dbReference>
<dbReference type="GO" id="GO:0020037">
    <property type="term" value="F:heme binding"/>
    <property type="evidence" value="ECO:0007669"/>
    <property type="project" value="InterPro"/>
</dbReference>
<evidence type="ECO:0000256" key="7">
    <source>
        <dbReference type="ARBA" id="ARBA00023033"/>
    </source>
</evidence>
<evidence type="ECO:0000256" key="9">
    <source>
        <dbReference type="RuleBase" id="RU000461"/>
    </source>
</evidence>